<dbReference type="Proteomes" id="UP000324222">
    <property type="component" value="Unassembled WGS sequence"/>
</dbReference>
<dbReference type="GO" id="GO:0005634">
    <property type="term" value="C:nucleus"/>
    <property type="evidence" value="ECO:0007669"/>
    <property type="project" value="InterPro"/>
</dbReference>
<gene>
    <name evidence="2" type="primary">RpA-70</name>
    <name evidence="2" type="ORF">E2C01_005624</name>
</gene>
<dbReference type="OrthoDB" id="1751331at2759"/>
<organism evidence="2 3">
    <name type="scientific">Portunus trituberculatus</name>
    <name type="common">Swimming crab</name>
    <name type="synonym">Neptunus trituberculatus</name>
    <dbReference type="NCBI Taxonomy" id="210409"/>
    <lineage>
        <taxon>Eukaryota</taxon>
        <taxon>Metazoa</taxon>
        <taxon>Ecdysozoa</taxon>
        <taxon>Arthropoda</taxon>
        <taxon>Crustacea</taxon>
        <taxon>Multicrustacea</taxon>
        <taxon>Malacostraca</taxon>
        <taxon>Eumalacostraca</taxon>
        <taxon>Eucarida</taxon>
        <taxon>Decapoda</taxon>
        <taxon>Pleocyemata</taxon>
        <taxon>Brachyura</taxon>
        <taxon>Eubrachyura</taxon>
        <taxon>Portunoidea</taxon>
        <taxon>Portunidae</taxon>
        <taxon>Portuninae</taxon>
        <taxon>Portunus</taxon>
    </lineage>
</organism>
<proteinExistence type="predicted"/>
<comment type="caution">
    <text evidence="2">The sequence shown here is derived from an EMBL/GenBank/DDBJ whole genome shotgun (WGS) entry which is preliminary data.</text>
</comment>
<dbReference type="FunFam" id="2.40.50.140:FF:000117">
    <property type="entry name" value="Replication protein A subunit"/>
    <property type="match status" value="1"/>
</dbReference>
<dbReference type="Gene3D" id="2.40.50.140">
    <property type="entry name" value="Nucleic acid-binding proteins"/>
    <property type="match status" value="1"/>
</dbReference>
<dbReference type="GO" id="GO:0006260">
    <property type="term" value="P:DNA replication"/>
    <property type="evidence" value="ECO:0007669"/>
    <property type="project" value="InterPro"/>
</dbReference>
<dbReference type="AlphaFoldDB" id="A0A5B7CTZ3"/>
<feature type="domain" description="Replication factor-A protein 1 N-terminal" evidence="1">
    <location>
        <begin position="4"/>
        <end position="90"/>
    </location>
</feature>
<dbReference type="CDD" id="cd04477">
    <property type="entry name" value="RPA1N"/>
    <property type="match status" value="1"/>
</dbReference>
<dbReference type="SUPFAM" id="SSF50249">
    <property type="entry name" value="Nucleic acid-binding proteins"/>
    <property type="match status" value="1"/>
</dbReference>
<evidence type="ECO:0000313" key="3">
    <source>
        <dbReference type="Proteomes" id="UP000324222"/>
    </source>
</evidence>
<keyword evidence="2" id="KW-0238">DNA-binding</keyword>
<dbReference type="InterPro" id="IPR007199">
    <property type="entry name" value="Rep_factor-A_N"/>
</dbReference>
<dbReference type="EMBL" id="VSRR010000245">
    <property type="protein sequence ID" value="MPC12910.1"/>
    <property type="molecule type" value="Genomic_DNA"/>
</dbReference>
<protein>
    <submittedName>
        <fullName evidence="2">Replication protein A DNA-binding subunit</fullName>
    </submittedName>
</protein>
<name>A0A5B7CTZ3_PORTR</name>
<dbReference type="InterPro" id="IPR012340">
    <property type="entry name" value="NA-bd_OB-fold"/>
</dbReference>
<sequence length="96" mass="10594">MESLSTGVIADIVNGGHPEKPVVQILTMKRIPSGSQERWRLLLSDGKWSSSFAMLATQLNPKVDSGDITNNCIIRMDRYVCNTVQENKKVGFSNGI</sequence>
<evidence type="ECO:0000313" key="2">
    <source>
        <dbReference type="EMBL" id="MPC12910.1"/>
    </source>
</evidence>
<keyword evidence="3" id="KW-1185">Reference proteome</keyword>
<dbReference type="Pfam" id="PF04057">
    <property type="entry name" value="Rep-A_N"/>
    <property type="match status" value="1"/>
</dbReference>
<accession>A0A5B7CTZ3</accession>
<reference evidence="2 3" key="1">
    <citation type="submission" date="2019-05" db="EMBL/GenBank/DDBJ databases">
        <title>Another draft genome of Portunus trituberculatus and its Hox gene families provides insights of decapod evolution.</title>
        <authorList>
            <person name="Jeong J.-H."/>
            <person name="Song I."/>
            <person name="Kim S."/>
            <person name="Choi T."/>
            <person name="Kim D."/>
            <person name="Ryu S."/>
            <person name="Kim W."/>
        </authorList>
    </citation>
    <scope>NUCLEOTIDE SEQUENCE [LARGE SCALE GENOMIC DNA]</scope>
    <source>
        <tissue evidence="2">Muscle</tissue>
    </source>
</reference>
<dbReference type="GO" id="GO:0003677">
    <property type="term" value="F:DNA binding"/>
    <property type="evidence" value="ECO:0007669"/>
    <property type="project" value="UniProtKB-KW"/>
</dbReference>
<evidence type="ECO:0000259" key="1">
    <source>
        <dbReference type="Pfam" id="PF04057"/>
    </source>
</evidence>